<keyword evidence="2" id="KW-1185">Reference proteome</keyword>
<evidence type="ECO:0000313" key="2">
    <source>
        <dbReference type="Proteomes" id="UP000054516"/>
    </source>
</evidence>
<dbReference type="EMBL" id="DF977447">
    <property type="protein sequence ID" value="GAW25192.1"/>
    <property type="molecule type" value="Genomic_DNA"/>
</dbReference>
<keyword evidence="1" id="KW-0378">Hydrolase</keyword>
<organism evidence="1">
    <name type="scientific">Rosellinia necatrix</name>
    <name type="common">White root-rot fungus</name>
    <dbReference type="NCBI Taxonomy" id="77044"/>
    <lineage>
        <taxon>Eukaryota</taxon>
        <taxon>Fungi</taxon>
        <taxon>Dikarya</taxon>
        <taxon>Ascomycota</taxon>
        <taxon>Pezizomycotina</taxon>
        <taxon>Sordariomycetes</taxon>
        <taxon>Xylariomycetidae</taxon>
        <taxon>Xylariales</taxon>
        <taxon>Xylariaceae</taxon>
        <taxon>Rosellinia</taxon>
    </lineage>
</organism>
<name>A0A1S8A5C5_ROSNE</name>
<keyword evidence="1" id="KW-0255">Endonuclease</keyword>
<reference evidence="1" key="1">
    <citation type="submission" date="2016-03" db="EMBL/GenBank/DDBJ databases">
        <title>Draft genome sequence of Rosellinia necatrix.</title>
        <authorList>
            <person name="Kanematsu S."/>
        </authorList>
    </citation>
    <scope>NUCLEOTIDE SEQUENCE [LARGE SCALE GENOMIC DNA]</scope>
    <source>
        <strain evidence="1">W97</strain>
    </source>
</reference>
<dbReference type="AlphaFoldDB" id="A0A1S8A5C5"/>
<dbReference type="GO" id="GO:0004519">
    <property type="term" value="F:endonuclease activity"/>
    <property type="evidence" value="ECO:0007669"/>
    <property type="project" value="UniProtKB-KW"/>
</dbReference>
<evidence type="ECO:0000313" key="1">
    <source>
        <dbReference type="EMBL" id="GAW25192.1"/>
    </source>
</evidence>
<proteinExistence type="predicted"/>
<keyword evidence="1" id="KW-0540">Nuclease</keyword>
<accession>A0A1S8A5C5</accession>
<dbReference type="OrthoDB" id="2959108at2759"/>
<sequence length="70" mass="7606">MGIKGIYKEIGGGTRISLTKLAVQKLEEAGRPLRIAIDISIWQFQVQAARGKAQPMSTIHSPLCTQTVQA</sequence>
<gene>
    <name evidence="1" type="ORF">SAMD00023353_0203760</name>
</gene>
<protein>
    <submittedName>
        <fullName evidence="1">Putative flap structure-specific endonuclease</fullName>
    </submittedName>
</protein>
<dbReference type="Proteomes" id="UP000054516">
    <property type="component" value="Unassembled WGS sequence"/>
</dbReference>
<dbReference type="STRING" id="77044.A0A1S8A5C5"/>